<reference evidence="2 3" key="1">
    <citation type="journal article" date="2020" name="Nature">
        <title>Six reference-quality genomes reveal evolution of bat adaptations.</title>
        <authorList>
            <person name="Jebb D."/>
            <person name="Huang Z."/>
            <person name="Pippel M."/>
            <person name="Hughes G.M."/>
            <person name="Lavrichenko K."/>
            <person name="Devanna P."/>
            <person name="Winkler S."/>
            <person name="Jermiin L.S."/>
            <person name="Skirmuntt E.C."/>
            <person name="Katzourakis A."/>
            <person name="Burkitt-Gray L."/>
            <person name="Ray D.A."/>
            <person name="Sullivan K.A.M."/>
            <person name="Roscito J.G."/>
            <person name="Kirilenko B.M."/>
            <person name="Davalos L.M."/>
            <person name="Corthals A.P."/>
            <person name="Power M.L."/>
            <person name="Jones G."/>
            <person name="Ransome R.D."/>
            <person name="Dechmann D.K.N."/>
            <person name="Locatelli A.G."/>
            <person name="Puechmaille S.J."/>
            <person name="Fedrigo O."/>
            <person name="Jarvis E.D."/>
            <person name="Hiller M."/>
            <person name="Vernes S.C."/>
            <person name="Myers E.W."/>
            <person name="Teeling E.C."/>
        </authorList>
    </citation>
    <scope>NUCLEOTIDE SEQUENCE [LARGE SCALE GENOMIC DNA]</scope>
    <source>
        <strain evidence="2">MRouAeg1</strain>
        <tissue evidence="2">Muscle</tissue>
    </source>
</reference>
<keyword evidence="3" id="KW-1185">Reference proteome</keyword>
<keyword evidence="1" id="KW-1133">Transmembrane helix</keyword>
<feature type="transmembrane region" description="Helical" evidence="1">
    <location>
        <begin position="45"/>
        <end position="66"/>
    </location>
</feature>
<evidence type="ECO:0000313" key="2">
    <source>
        <dbReference type="EMBL" id="KAF6505908.1"/>
    </source>
</evidence>
<comment type="caution">
    <text evidence="2">The sequence shown here is derived from an EMBL/GenBank/DDBJ whole genome shotgun (WGS) entry which is preliminary data.</text>
</comment>
<proteinExistence type="predicted"/>
<keyword evidence="1" id="KW-0472">Membrane</keyword>
<feature type="transmembrane region" description="Helical" evidence="1">
    <location>
        <begin position="78"/>
        <end position="99"/>
    </location>
</feature>
<organism evidence="2 3">
    <name type="scientific">Rousettus aegyptiacus</name>
    <name type="common">Egyptian fruit bat</name>
    <name type="synonym">Pteropus aegyptiacus</name>
    <dbReference type="NCBI Taxonomy" id="9407"/>
    <lineage>
        <taxon>Eukaryota</taxon>
        <taxon>Metazoa</taxon>
        <taxon>Chordata</taxon>
        <taxon>Craniata</taxon>
        <taxon>Vertebrata</taxon>
        <taxon>Euteleostomi</taxon>
        <taxon>Mammalia</taxon>
        <taxon>Eutheria</taxon>
        <taxon>Laurasiatheria</taxon>
        <taxon>Chiroptera</taxon>
        <taxon>Yinpterochiroptera</taxon>
        <taxon>Pteropodoidea</taxon>
        <taxon>Pteropodidae</taxon>
        <taxon>Rousettinae</taxon>
        <taxon>Rousettus</taxon>
    </lineage>
</organism>
<gene>
    <name evidence="2" type="ORF">HJG63_007794</name>
</gene>
<accession>A0A7J8KAP4</accession>
<feature type="transmembrane region" description="Helical" evidence="1">
    <location>
        <begin position="108"/>
        <end position="128"/>
    </location>
</feature>
<dbReference type="AlphaFoldDB" id="A0A7J8KAP4"/>
<evidence type="ECO:0000256" key="1">
    <source>
        <dbReference type="SAM" id="Phobius"/>
    </source>
</evidence>
<name>A0A7J8KAP4_ROUAE</name>
<protein>
    <submittedName>
        <fullName evidence="2">Uncharacterized protein</fullName>
    </submittedName>
</protein>
<dbReference type="Proteomes" id="UP000593571">
    <property type="component" value="Unassembled WGS sequence"/>
</dbReference>
<dbReference type="EMBL" id="JACASE010000001">
    <property type="protein sequence ID" value="KAF6505908.1"/>
    <property type="molecule type" value="Genomic_DNA"/>
</dbReference>
<evidence type="ECO:0000313" key="3">
    <source>
        <dbReference type="Proteomes" id="UP000593571"/>
    </source>
</evidence>
<keyword evidence="1" id="KW-0812">Transmembrane</keyword>
<sequence>MASDFSESLPSALSIFICLETFRIHVDHFSSPSHPLASTLSSSSLLLIIVCLPCIFTALLVVFQIINTLQSFLSFFPAFFSFHFHLFYHPFFPFTFIFFKRECSVCSVFFYTHSLTPFPVLFLSSILYCKSPF</sequence>